<sequence length="669" mass="73035">MMIKRTTLRTMLVLAHQCYAPSKDKTTAKDNVLSTLMKWAEEGYTVVEITESAFSASAKEVIDIAVEALRSCDKCKPQETFGVAAYDPQLWNRIAPATILRTDIAGVIVYSEIRHYESIAPTGTIPGIYHLAGKASFKPPRPEAHTAYVYPAVTTHLFASPHQPEFHYSSESVSHTRNLTFLKRRMNGPYFDLEAIWDEHTYYEFENRSLENTMAPMVQEPYVNHIPTMIGGIGRLTYFYANHFIFANPDNTELELISQTIGIDRVVDEFIYKFTHEKRVDWLLPGVPPTGKYVQIPMTAVVNIRGDRLYHEHIAWDQGSVLVQCRLMPEYLPFSQPGANGEQMEYRVPVAGVETAEKMRVKDSVESNGIWPAMAPTLFSIFALSCTAAATLNLNISGPSWDYTANDLADTTSLVCKNAYSASIDCDDTLLKIVASLDPDFDPQSADLEAMCTTACSDSLAQYVKDVNAACNQPGDLANVASGNKGIPQASVATVGEVFQYKYGEACAMNGSDYCFLTYPDSSDWARIGFPCNDTCAVQFYQNAHDQPGSAYWFDYFYLSNQSSYWENTFAGGWQTVVQCGDGGSDVSVSSASVSATAAASDRSALSTDAEVSLSATTAIWTAAAAATTSAETTALTAGSTIGSSAIAATASRATSGAARLMLPFVGFF</sequence>
<dbReference type="GeneID" id="31008244"/>
<dbReference type="SUPFAM" id="SSF54427">
    <property type="entry name" value="NTF2-like"/>
    <property type="match status" value="1"/>
</dbReference>
<dbReference type="PANTHER" id="PTHR38436:SF3">
    <property type="entry name" value="CARBOXYMETHYLENEBUTENOLIDASE-RELATED"/>
    <property type="match status" value="1"/>
</dbReference>
<accession>A0A1Q5Q7S0</accession>
<dbReference type="RefSeq" id="XP_020116391.1">
    <property type="nucleotide sequence ID" value="XM_020263382.1"/>
</dbReference>
<dbReference type="GO" id="GO:0030638">
    <property type="term" value="P:polyketide metabolic process"/>
    <property type="evidence" value="ECO:0007669"/>
    <property type="project" value="InterPro"/>
</dbReference>
<dbReference type="OrthoDB" id="5440at2759"/>
<evidence type="ECO:0000313" key="2">
    <source>
        <dbReference type="Proteomes" id="UP000214365"/>
    </source>
</evidence>
<dbReference type="Proteomes" id="UP000214365">
    <property type="component" value="Unassembled WGS sequence"/>
</dbReference>
<evidence type="ECO:0008006" key="3">
    <source>
        <dbReference type="Google" id="ProtNLM"/>
    </source>
</evidence>
<gene>
    <name evidence="1" type="ORF">UA08_08488</name>
</gene>
<dbReference type="InterPro" id="IPR032710">
    <property type="entry name" value="NTF2-like_dom_sf"/>
</dbReference>
<comment type="caution">
    <text evidence="1">The sequence shown here is derived from an EMBL/GenBank/DDBJ whole genome shotgun (WGS) entry which is preliminary data.</text>
</comment>
<protein>
    <recommendedName>
        <fullName evidence="3">SnoaL-like domain-containing protein</fullName>
    </recommendedName>
</protein>
<evidence type="ECO:0000313" key="1">
    <source>
        <dbReference type="EMBL" id="OKL56270.1"/>
    </source>
</evidence>
<dbReference type="Gene3D" id="3.10.450.50">
    <property type="match status" value="1"/>
</dbReference>
<organism evidence="1 2">
    <name type="scientific">Talaromyces atroroseus</name>
    <dbReference type="NCBI Taxonomy" id="1441469"/>
    <lineage>
        <taxon>Eukaryota</taxon>
        <taxon>Fungi</taxon>
        <taxon>Dikarya</taxon>
        <taxon>Ascomycota</taxon>
        <taxon>Pezizomycotina</taxon>
        <taxon>Eurotiomycetes</taxon>
        <taxon>Eurotiomycetidae</taxon>
        <taxon>Eurotiales</taxon>
        <taxon>Trichocomaceae</taxon>
        <taxon>Talaromyces</taxon>
        <taxon>Talaromyces sect. Trachyspermi</taxon>
    </lineage>
</organism>
<name>A0A1Q5Q7S0_TALAT</name>
<proteinExistence type="predicted"/>
<dbReference type="AlphaFoldDB" id="A0A1Q5Q7S0"/>
<keyword evidence="2" id="KW-1185">Reference proteome</keyword>
<reference evidence="1 2" key="1">
    <citation type="submission" date="2015-06" db="EMBL/GenBank/DDBJ databases">
        <title>Talaromyces atroroseus IBT 11181 draft genome.</title>
        <authorList>
            <person name="Rasmussen K.B."/>
            <person name="Rasmussen S."/>
            <person name="Petersen B."/>
            <person name="Sicheritz-Ponten T."/>
            <person name="Mortensen U.H."/>
            <person name="Thrane U."/>
        </authorList>
    </citation>
    <scope>NUCLEOTIDE SEQUENCE [LARGE SCALE GENOMIC DNA]</scope>
    <source>
        <strain evidence="1 2">IBT 11181</strain>
    </source>
</reference>
<dbReference type="STRING" id="1441469.A0A1Q5Q7S0"/>
<dbReference type="PANTHER" id="PTHR38436">
    <property type="entry name" value="POLYKETIDE CYCLASE SNOAL-LIKE DOMAIN"/>
    <property type="match status" value="1"/>
</dbReference>
<dbReference type="InterPro" id="IPR009959">
    <property type="entry name" value="Cyclase_SnoaL-like"/>
</dbReference>
<dbReference type="EMBL" id="LFMY01000015">
    <property type="protein sequence ID" value="OKL56270.1"/>
    <property type="molecule type" value="Genomic_DNA"/>
</dbReference>